<comment type="caution">
    <text evidence="1">The sequence shown here is derived from an EMBL/GenBank/DDBJ whole genome shotgun (WGS) entry which is preliminary data.</text>
</comment>
<proteinExistence type="predicted"/>
<evidence type="ECO:0000313" key="2">
    <source>
        <dbReference type="Proteomes" id="UP000298030"/>
    </source>
</evidence>
<keyword evidence="2" id="KW-1185">Reference proteome</keyword>
<dbReference type="OrthoDB" id="2776971at2759"/>
<reference evidence="1 2" key="1">
    <citation type="journal article" date="2019" name="Nat. Ecol. Evol.">
        <title>Megaphylogeny resolves global patterns of mushroom evolution.</title>
        <authorList>
            <person name="Varga T."/>
            <person name="Krizsan K."/>
            <person name="Foldi C."/>
            <person name="Dima B."/>
            <person name="Sanchez-Garcia M."/>
            <person name="Sanchez-Ramirez S."/>
            <person name="Szollosi G.J."/>
            <person name="Szarkandi J.G."/>
            <person name="Papp V."/>
            <person name="Albert L."/>
            <person name="Andreopoulos W."/>
            <person name="Angelini C."/>
            <person name="Antonin V."/>
            <person name="Barry K.W."/>
            <person name="Bougher N.L."/>
            <person name="Buchanan P."/>
            <person name="Buyck B."/>
            <person name="Bense V."/>
            <person name="Catcheside P."/>
            <person name="Chovatia M."/>
            <person name="Cooper J."/>
            <person name="Damon W."/>
            <person name="Desjardin D."/>
            <person name="Finy P."/>
            <person name="Geml J."/>
            <person name="Haridas S."/>
            <person name="Hughes K."/>
            <person name="Justo A."/>
            <person name="Karasinski D."/>
            <person name="Kautmanova I."/>
            <person name="Kiss B."/>
            <person name="Kocsube S."/>
            <person name="Kotiranta H."/>
            <person name="LaButti K.M."/>
            <person name="Lechner B.E."/>
            <person name="Liimatainen K."/>
            <person name="Lipzen A."/>
            <person name="Lukacs Z."/>
            <person name="Mihaltcheva S."/>
            <person name="Morgado L.N."/>
            <person name="Niskanen T."/>
            <person name="Noordeloos M.E."/>
            <person name="Ohm R.A."/>
            <person name="Ortiz-Santana B."/>
            <person name="Ovrebo C."/>
            <person name="Racz N."/>
            <person name="Riley R."/>
            <person name="Savchenko A."/>
            <person name="Shiryaev A."/>
            <person name="Soop K."/>
            <person name="Spirin V."/>
            <person name="Szebenyi C."/>
            <person name="Tomsovsky M."/>
            <person name="Tulloss R.E."/>
            <person name="Uehling J."/>
            <person name="Grigoriev I.V."/>
            <person name="Vagvolgyi C."/>
            <person name="Papp T."/>
            <person name="Martin F.M."/>
            <person name="Miettinen O."/>
            <person name="Hibbett D.S."/>
            <person name="Nagy L.G."/>
        </authorList>
    </citation>
    <scope>NUCLEOTIDE SEQUENCE [LARGE SCALE GENOMIC DNA]</scope>
    <source>
        <strain evidence="1 2">FP101781</strain>
    </source>
</reference>
<evidence type="ECO:0000313" key="1">
    <source>
        <dbReference type="EMBL" id="TEB26804.1"/>
    </source>
</evidence>
<dbReference type="AlphaFoldDB" id="A0A4Y7SYU9"/>
<organism evidence="1 2">
    <name type="scientific">Coprinellus micaceus</name>
    <name type="common">Glistening ink-cap mushroom</name>
    <name type="synonym">Coprinus micaceus</name>
    <dbReference type="NCBI Taxonomy" id="71717"/>
    <lineage>
        <taxon>Eukaryota</taxon>
        <taxon>Fungi</taxon>
        <taxon>Dikarya</taxon>
        <taxon>Basidiomycota</taxon>
        <taxon>Agaricomycotina</taxon>
        <taxon>Agaricomycetes</taxon>
        <taxon>Agaricomycetidae</taxon>
        <taxon>Agaricales</taxon>
        <taxon>Agaricineae</taxon>
        <taxon>Psathyrellaceae</taxon>
        <taxon>Coprinellus</taxon>
    </lineage>
</organism>
<dbReference type="Proteomes" id="UP000298030">
    <property type="component" value="Unassembled WGS sequence"/>
</dbReference>
<accession>A0A4Y7SYU9</accession>
<sequence>MVHSTKLQTIGGKETPGDVLTDELRADIWKNLCSALDQAGVGPIVMWGEWAMLYYGVPINENHLHILVPDDQLEVAYDAMKASGYKDWPFELQEDYGLLDPNIRWAELGAPARRMFGDLHNERAHLPVVLQNYASAASTFDKETAATFESKKVGIDVTD</sequence>
<protein>
    <submittedName>
        <fullName evidence="1">Uncharacterized protein</fullName>
    </submittedName>
</protein>
<dbReference type="EMBL" id="QPFP01000045">
    <property type="protein sequence ID" value="TEB26804.1"/>
    <property type="molecule type" value="Genomic_DNA"/>
</dbReference>
<name>A0A4Y7SYU9_COPMI</name>
<gene>
    <name evidence="1" type="ORF">FA13DRAFT_993954</name>
</gene>